<reference evidence="7 8" key="1">
    <citation type="submission" date="2016-10" db="EMBL/GenBank/DDBJ databases">
        <authorList>
            <person name="de Groot N.N."/>
        </authorList>
    </citation>
    <scope>NUCLEOTIDE SEQUENCE [LARGE SCALE GENOMIC DNA]</scope>
    <source>
        <strain evidence="7 8">A52C2</strain>
    </source>
</reference>
<keyword evidence="5" id="KW-0326">Glycosidase</keyword>
<proteinExistence type="inferred from homology"/>
<evidence type="ECO:0000256" key="2">
    <source>
        <dbReference type="ARBA" id="ARBA00005336"/>
    </source>
</evidence>
<comment type="similarity">
    <text evidence="2">Belongs to the glycosyl hydrolase 3 family.</text>
</comment>
<evidence type="ECO:0000256" key="1">
    <source>
        <dbReference type="ARBA" id="ARBA00001231"/>
    </source>
</evidence>
<keyword evidence="8" id="KW-1185">Reference proteome</keyword>
<dbReference type="STRING" id="1855383.SAMN05216548_102241"/>
<dbReference type="SUPFAM" id="SSF51445">
    <property type="entry name" value="(Trans)glycosidases"/>
    <property type="match status" value="1"/>
</dbReference>
<dbReference type="InterPro" id="IPR036962">
    <property type="entry name" value="Glyco_hydro_3_N_sf"/>
</dbReference>
<protein>
    <recommendedName>
        <fullName evidence="3">beta-N-acetylhexosaminidase</fullName>
        <ecNumber evidence="3">3.2.1.52</ecNumber>
    </recommendedName>
</protein>
<evidence type="ECO:0000313" key="7">
    <source>
        <dbReference type="EMBL" id="SEQ04228.1"/>
    </source>
</evidence>
<dbReference type="InterPro" id="IPR001764">
    <property type="entry name" value="Glyco_hydro_3_N"/>
</dbReference>
<sequence length="341" mass="36036">MASRAVIFGLSGTQLGEDERAFLAAVRPWGVIYFRRNTENPDQVRKLSDAVRDALGDEHAPILIDQEGGRVQRIGQPHFRAYPAARVYGDLYDRDRPAGLEAARLGAQLIGLDLIGMGVNVDCLPVLDVPAPGSDAVIGGRAYGTTPEAVTALGRAAVNGLMSAGVLPVMKHVPGHGRAGVDSHKALPTVDASIDELDRLDFEPFRQLGADIPLAMSAHVVFSAVDPDAPATLSRKVVDQVIRGRIGYDGALMTDDLNMGALSGSLTERARRGLAAGCDLVLHCSGVFSEMIEVAEAVPELTGDGLRRTDAALVAIRKPAPVDRKAAEARLDELLGMAAVS</sequence>
<name>A0A1H9CUH5_9HYPH</name>
<evidence type="ECO:0000259" key="6">
    <source>
        <dbReference type="Pfam" id="PF00933"/>
    </source>
</evidence>
<comment type="catalytic activity">
    <reaction evidence="1">
        <text>Hydrolysis of terminal non-reducing N-acetyl-D-hexosamine residues in N-acetyl-beta-D-hexosaminides.</text>
        <dbReference type="EC" id="3.2.1.52"/>
    </reaction>
</comment>
<evidence type="ECO:0000313" key="8">
    <source>
        <dbReference type="Proteomes" id="UP000199647"/>
    </source>
</evidence>
<dbReference type="RefSeq" id="WP_092495403.1">
    <property type="nucleotide sequence ID" value="NZ_FOFG01000002.1"/>
</dbReference>
<dbReference type="NCBIfam" id="NF003740">
    <property type="entry name" value="PRK05337.1"/>
    <property type="match status" value="1"/>
</dbReference>
<dbReference type="OrthoDB" id="9786661at2"/>
<dbReference type="PANTHER" id="PTHR30480:SF13">
    <property type="entry name" value="BETA-HEXOSAMINIDASE"/>
    <property type="match status" value="1"/>
</dbReference>
<dbReference type="Pfam" id="PF00933">
    <property type="entry name" value="Glyco_hydro_3"/>
    <property type="match status" value="1"/>
</dbReference>
<organism evidence="7 8">
    <name type="scientific">Faunimonas pinastri</name>
    <dbReference type="NCBI Taxonomy" id="1855383"/>
    <lineage>
        <taxon>Bacteria</taxon>
        <taxon>Pseudomonadati</taxon>
        <taxon>Pseudomonadota</taxon>
        <taxon>Alphaproteobacteria</taxon>
        <taxon>Hyphomicrobiales</taxon>
        <taxon>Afifellaceae</taxon>
        <taxon>Faunimonas</taxon>
    </lineage>
</organism>
<keyword evidence="4" id="KW-0378">Hydrolase</keyword>
<dbReference type="EC" id="3.2.1.52" evidence="3"/>
<dbReference type="EMBL" id="FOFG01000002">
    <property type="protein sequence ID" value="SEQ04228.1"/>
    <property type="molecule type" value="Genomic_DNA"/>
</dbReference>
<dbReference type="Proteomes" id="UP000199647">
    <property type="component" value="Unassembled WGS sequence"/>
</dbReference>
<dbReference type="InterPro" id="IPR050226">
    <property type="entry name" value="NagZ_Beta-hexosaminidase"/>
</dbReference>
<feature type="domain" description="Glycoside hydrolase family 3 N-terminal" evidence="6">
    <location>
        <begin position="18"/>
        <end position="299"/>
    </location>
</feature>
<dbReference type="GO" id="GO:0009254">
    <property type="term" value="P:peptidoglycan turnover"/>
    <property type="evidence" value="ECO:0007669"/>
    <property type="project" value="TreeGrafter"/>
</dbReference>
<evidence type="ECO:0000256" key="5">
    <source>
        <dbReference type="ARBA" id="ARBA00023295"/>
    </source>
</evidence>
<gene>
    <name evidence="7" type="ORF">SAMN05216548_102241</name>
</gene>
<dbReference type="GO" id="GO:0004563">
    <property type="term" value="F:beta-N-acetylhexosaminidase activity"/>
    <property type="evidence" value="ECO:0007669"/>
    <property type="project" value="UniProtKB-EC"/>
</dbReference>
<dbReference type="Gene3D" id="3.20.20.300">
    <property type="entry name" value="Glycoside hydrolase, family 3, N-terminal domain"/>
    <property type="match status" value="1"/>
</dbReference>
<dbReference type="GO" id="GO:0005975">
    <property type="term" value="P:carbohydrate metabolic process"/>
    <property type="evidence" value="ECO:0007669"/>
    <property type="project" value="InterPro"/>
</dbReference>
<evidence type="ECO:0000256" key="3">
    <source>
        <dbReference type="ARBA" id="ARBA00012663"/>
    </source>
</evidence>
<accession>A0A1H9CUH5</accession>
<dbReference type="PANTHER" id="PTHR30480">
    <property type="entry name" value="BETA-HEXOSAMINIDASE-RELATED"/>
    <property type="match status" value="1"/>
</dbReference>
<evidence type="ECO:0000256" key="4">
    <source>
        <dbReference type="ARBA" id="ARBA00022801"/>
    </source>
</evidence>
<dbReference type="AlphaFoldDB" id="A0A1H9CUH5"/>
<dbReference type="InterPro" id="IPR017853">
    <property type="entry name" value="GH"/>
</dbReference>